<dbReference type="OrthoDB" id="1262810at2759"/>
<feature type="compositionally biased region" description="Low complexity" evidence="1">
    <location>
        <begin position="1789"/>
        <end position="1804"/>
    </location>
</feature>
<reference evidence="2" key="1">
    <citation type="submission" date="2021-03" db="EMBL/GenBank/DDBJ databases">
        <authorList>
            <person name="Tagirdzhanova G."/>
        </authorList>
    </citation>
    <scope>NUCLEOTIDE SEQUENCE</scope>
</reference>
<dbReference type="EMBL" id="CAJPDT010000037">
    <property type="protein sequence ID" value="CAF9924625.1"/>
    <property type="molecule type" value="Genomic_DNA"/>
</dbReference>
<protein>
    <recommendedName>
        <fullName evidence="4">Protein NO VEIN C-terminal domain-containing protein</fullName>
    </recommendedName>
</protein>
<comment type="caution">
    <text evidence="2">The sequence shown here is derived from an EMBL/GenBank/DDBJ whole genome shotgun (WGS) entry which is preliminary data.</text>
</comment>
<accession>A0A8H3IKV6</accession>
<keyword evidence="3" id="KW-1185">Reference proteome</keyword>
<gene>
    <name evidence="2" type="ORF">IMSHALPRED_006233</name>
</gene>
<dbReference type="InterPro" id="IPR036890">
    <property type="entry name" value="HATPase_C_sf"/>
</dbReference>
<evidence type="ECO:0008006" key="4">
    <source>
        <dbReference type="Google" id="ProtNLM"/>
    </source>
</evidence>
<evidence type="ECO:0000313" key="3">
    <source>
        <dbReference type="Proteomes" id="UP000664534"/>
    </source>
</evidence>
<sequence length="1829" mass="207647">MSILSQEDARAFITEVGEDNGCITVEERDFLVANLPSALRKWQKSRRQGADIIKILVDNLYSKETRFLYELIQNAEDNSYSTATANGEEPFLAFKIYPDKIIIDSNEDGFSERNIRAICSVGSSTKKHSAGYIGEKGIGFKSVFKIAQRVHIQSGPFSFAFSHTREDDDDGLGMITPYNEDAEELPMGVRTRMALTLSNSARFEELASEFRDIPDTFLMFLSRLQRLSIELYPPEHSRTATQYSKRETKEIGLYTTLLAKTTRKGKEESTSEQRYYTMKSDLYDLPFDEARKDKEGNSIDRATIILAFPVDEHDEPVLKEQYTYAFLPLRRVGFHFLIQADFVTQANREDVVHSQRNQAVLEGVAKVFADAVIMFCKRPSLRYRWMRYLPKGSIADEFWKKLWTLVRSNLEQTPFLEPWSGTGLYKPSDLQKLSEDFVAKDGSPLLPDLERAEIYLSPEYTEADFQILKRLGTTTLQLSKFVDRLDADLRKPFGGSKWRVLENNADWRTRICNLLSRAFSGKFPNEQQRLRTLALIPLRGGRWVSSASGTKIYFPETVGIPIPVDLGLDLVCPMAAENVAWADLLSALGVTSCPHDSVISSIHKRYNATNLNNFKVVNAVAHIRYLYWFLPKDHSSLAPQVRLVNQHGSLLKKDQYLYFPDDRDDCSPSQLFKKDDQLPGHPVHYLHEDYLKAVDPALIHHDRRWMIWLEEIVGVRRIPELRATAHDGLSKEFQYIVKYRSNRLLGTLKRGWDSYRLQINNVAKVELRSCAVLMENGRRTPLLRTFLPLPKLKQIAAELRIGDAYPFIAISEFLRDDGRLEWMFVKDVQVGIEENLDFYLTALETLKQINPTLSTTSARDQLTRIYQNIQSRCSEGLDHVRDVFKHSVIWIQPSNRVDSSWLSTADCIWDGPQWLKSKQCLKFEIYLELEPLFKLSLRIPDASQVDVINDLLMLKTHGGNNNALTSQATACTQPNIGTARAPYQVTSFPLNPTEKYQSITIMEAYKKHSFEVKNLAVHKQNVTNSVPKELRLEDYDTGRKPLSTKTSDFKSKGFAGLQIDQVAEEAEKRYHYLWQKHSFHMEGDNLKALRFTFENAALVYIAKENIWCAPSQCVWVESDVKIPGKASIADTYPLLEAFFTTVLKISKPTVEMYVDSLKTEAKGNASAALIKETMRLICGLGVGEHDFSSLLEAKILPVKLANGVGSFASASCKGECVDFAILENSIHWNAFKGKIVVLDFSLEEIRDTRPLLLKLGLKERFSSRLVKEVTDVSGGSQDHEMTRNLIIKSQAIVRCAFHFASLNKRQDVALLYRKFKRAMVYVSDSIRRSLQIMQGGRSIESASSRADFHFDEAESALRLYLPKDEADRDVCLEFDLPRRLCTFLGITDLGALGVIGGMFRKDNPVVIDRILEKAGVSQLDCDFAALDEELGASEAESDVETLVEATTNINLSSSSSDPRPYTPSGWARWTERQPRSETHARDEIMPSSSYQEQQREAQETAYKRILEHVVNVARQRVLSGVFESTGSSIERPVATEALPQETIRTAFATRTQERDFKVGAAGELYMFEYLKGLGLPRFGMENWKSEIRDRVKIHADYHDLDKYKDRRAIADFEYLDDSGMLTRFLRQKRLLAQGLWDSERPLYHIEIKTTTSSNWQEPFFMSKAQERHIRDKRIEDDKRCSSIYMICRIFNLGKGDETGMHIYLDPETKRRNGELEFSTHTWAVKPLTDPTMQVENSISSASAAQTIAAKSGDTETNEARQESGVPNFADLDSSATNSVSRSSDWTFGSTNNTETASTSTPAAEAKTRAAETQPAATRDGASDGTQTGE</sequence>
<organism evidence="2 3">
    <name type="scientific">Imshaugia aleurites</name>
    <dbReference type="NCBI Taxonomy" id="172621"/>
    <lineage>
        <taxon>Eukaryota</taxon>
        <taxon>Fungi</taxon>
        <taxon>Dikarya</taxon>
        <taxon>Ascomycota</taxon>
        <taxon>Pezizomycotina</taxon>
        <taxon>Lecanoromycetes</taxon>
        <taxon>OSLEUM clade</taxon>
        <taxon>Lecanoromycetidae</taxon>
        <taxon>Lecanorales</taxon>
        <taxon>Lecanorineae</taxon>
        <taxon>Parmeliaceae</taxon>
        <taxon>Imshaugia</taxon>
    </lineage>
</organism>
<dbReference type="PANTHER" id="PTHR32387">
    <property type="entry name" value="WU:FJ29H11"/>
    <property type="match status" value="1"/>
</dbReference>
<feature type="region of interest" description="Disordered" evidence="1">
    <location>
        <begin position="1450"/>
        <end position="1489"/>
    </location>
</feature>
<dbReference type="PANTHER" id="PTHR32387:SF0">
    <property type="entry name" value="PROTEIN NO VEIN"/>
    <property type="match status" value="1"/>
</dbReference>
<evidence type="ECO:0000256" key="1">
    <source>
        <dbReference type="SAM" id="MobiDB-lite"/>
    </source>
</evidence>
<dbReference type="Proteomes" id="UP000664534">
    <property type="component" value="Unassembled WGS sequence"/>
</dbReference>
<dbReference type="Gene3D" id="3.30.565.10">
    <property type="entry name" value="Histidine kinase-like ATPase, C-terminal domain"/>
    <property type="match status" value="1"/>
</dbReference>
<feature type="compositionally biased region" description="Polar residues" evidence="1">
    <location>
        <begin position="1773"/>
        <end position="1788"/>
    </location>
</feature>
<feature type="region of interest" description="Disordered" evidence="1">
    <location>
        <begin position="1745"/>
        <end position="1829"/>
    </location>
</feature>
<dbReference type="SUPFAM" id="SSF55874">
    <property type="entry name" value="ATPase domain of HSP90 chaperone/DNA topoisomerase II/histidine kinase"/>
    <property type="match status" value="1"/>
</dbReference>
<dbReference type="NCBIfam" id="NF047352">
    <property type="entry name" value="P_loop_sacsin"/>
    <property type="match status" value="1"/>
</dbReference>
<dbReference type="InterPro" id="IPR052957">
    <property type="entry name" value="Auxin_embryo_med"/>
</dbReference>
<evidence type="ECO:0000313" key="2">
    <source>
        <dbReference type="EMBL" id="CAF9924625.1"/>
    </source>
</evidence>
<feature type="compositionally biased region" description="Basic and acidic residues" evidence="1">
    <location>
        <begin position="1469"/>
        <end position="1484"/>
    </location>
</feature>
<proteinExistence type="predicted"/>
<name>A0A8H3IKV6_9LECA</name>